<dbReference type="KEGG" id="qsa:O6P43_001660"/>
<keyword evidence="3" id="KW-1185">Reference proteome</keyword>
<name>A0AAD7QJQ7_QUISA</name>
<dbReference type="AlphaFoldDB" id="A0AAD7QJQ7"/>
<sequence>MVKSDTLSSWLKALLQYAHSEGRFQLLILLKQGSTSVDLLQSSTFPINFSGDDLSCDDPSSAGSINVSSYSNAVAEAYSQLCSSIGTLEMAVTTNQAFCFQTWFLSLRAEVLENVMGILKNLRTSPLNLDNSKNFEFMRLSQELDLIGTSFIDMDRESSKCISVLALNCALLAFTVGFTVSITNVHVHVGLTGENTDNFSQALVLQNLVDRLCHIDQQTMKHLDLLLNVIDKPKNCFHLHSRFRSMATCSEDKDFVSACNFSVSGIVCWLNEVSKENDEKTVRHGLQFLSNITVKWLHIPSRNPKYFFKILEYDVTLYLLQLNATLLNCRQCISVQNADARNQSDISVQPEYPSRSTDQVVKGSKCHQDFKLGKIKTVEMNKNFLCYLENCNGPNMRGRKCGRDGNDGIVKAFVNFEPNEKGQGFSRCMLDVSDFPAACYRIKWHSCVIDKRGSYWSILPLNIPVFTIQKSPLA</sequence>
<feature type="domain" description="Integrator complex subunit 7-like C-terminal" evidence="1">
    <location>
        <begin position="372"/>
        <end position="469"/>
    </location>
</feature>
<dbReference type="InterPro" id="IPR055195">
    <property type="entry name" value="INTS7_C_plant"/>
</dbReference>
<dbReference type="PANTHER" id="PTHR13322:SF2">
    <property type="entry name" value="INTEGRATOR COMPLEX SUBUNIT 7"/>
    <property type="match status" value="1"/>
</dbReference>
<gene>
    <name evidence="2" type="ORF">O6P43_001660</name>
</gene>
<evidence type="ECO:0000313" key="2">
    <source>
        <dbReference type="EMBL" id="KAJ7982550.1"/>
    </source>
</evidence>
<reference evidence="2 3" key="1">
    <citation type="journal article" date="2023" name="Science">
        <title>Elucidation of the pathway for biosynthesis of saponin adjuvants from the soapbark tree.</title>
        <authorList>
            <person name="Reed J."/>
            <person name="Orme A."/>
            <person name="El-Demerdash A."/>
            <person name="Owen C."/>
            <person name="Martin L.B.B."/>
            <person name="Misra R.C."/>
            <person name="Kikuchi S."/>
            <person name="Rejzek M."/>
            <person name="Martin A.C."/>
            <person name="Harkess A."/>
            <person name="Leebens-Mack J."/>
            <person name="Louveau T."/>
            <person name="Stephenson M.J."/>
            <person name="Osbourn A."/>
        </authorList>
    </citation>
    <scope>NUCLEOTIDE SEQUENCE [LARGE SCALE GENOMIC DNA]</scope>
    <source>
        <strain evidence="2">S10</strain>
    </source>
</reference>
<evidence type="ECO:0000313" key="3">
    <source>
        <dbReference type="Proteomes" id="UP001163823"/>
    </source>
</evidence>
<dbReference type="PANTHER" id="PTHR13322">
    <property type="entry name" value="C1ORF73 PROTEIN"/>
    <property type="match status" value="1"/>
</dbReference>
<protein>
    <submittedName>
        <fullName evidence="2">ARM repeat superfamily protein</fullName>
    </submittedName>
</protein>
<proteinExistence type="predicted"/>
<accession>A0AAD7QJQ7</accession>
<dbReference type="Proteomes" id="UP001163823">
    <property type="component" value="Chromosome 1"/>
</dbReference>
<dbReference type="InterPro" id="IPR033060">
    <property type="entry name" value="INTS7"/>
</dbReference>
<organism evidence="2 3">
    <name type="scientific">Quillaja saponaria</name>
    <name type="common">Soap bark tree</name>
    <dbReference type="NCBI Taxonomy" id="32244"/>
    <lineage>
        <taxon>Eukaryota</taxon>
        <taxon>Viridiplantae</taxon>
        <taxon>Streptophyta</taxon>
        <taxon>Embryophyta</taxon>
        <taxon>Tracheophyta</taxon>
        <taxon>Spermatophyta</taxon>
        <taxon>Magnoliopsida</taxon>
        <taxon>eudicotyledons</taxon>
        <taxon>Gunneridae</taxon>
        <taxon>Pentapetalae</taxon>
        <taxon>rosids</taxon>
        <taxon>fabids</taxon>
        <taxon>Fabales</taxon>
        <taxon>Quillajaceae</taxon>
        <taxon>Quillaja</taxon>
    </lineage>
</organism>
<dbReference type="GO" id="GO:0032039">
    <property type="term" value="C:integrator complex"/>
    <property type="evidence" value="ECO:0007669"/>
    <property type="project" value="InterPro"/>
</dbReference>
<dbReference type="Pfam" id="PF22966">
    <property type="entry name" value="INTS7_C_plants"/>
    <property type="match status" value="1"/>
</dbReference>
<comment type="caution">
    <text evidence="2">The sequence shown here is derived from an EMBL/GenBank/DDBJ whole genome shotgun (WGS) entry which is preliminary data.</text>
</comment>
<dbReference type="EMBL" id="JARAOO010000001">
    <property type="protein sequence ID" value="KAJ7982550.1"/>
    <property type="molecule type" value="Genomic_DNA"/>
</dbReference>
<dbReference type="GO" id="GO:0034472">
    <property type="term" value="P:snRNA 3'-end processing"/>
    <property type="evidence" value="ECO:0007669"/>
    <property type="project" value="TreeGrafter"/>
</dbReference>
<evidence type="ECO:0000259" key="1">
    <source>
        <dbReference type="Pfam" id="PF22966"/>
    </source>
</evidence>